<reference evidence="2" key="1">
    <citation type="submission" date="2023-07" db="EMBL/GenBank/DDBJ databases">
        <title>draft genome sequence of fig (Ficus carica).</title>
        <authorList>
            <person name="Takahashi T."/>
            <person name="Nishimura K."/>
        </authorList>
    </citation>
    <scope>NUCLEOTIDE SEQUENCE</scope>
</reference>
<dbReference type="Pfam" id="PF02458">
    <property type="entry name" value="Transferase"/>
    <property type="match status" value="1"/>
</dbReference>
<evidence type="ECO:0000313" key="3">
    <source>
        <dbReference type="Proteomes" id="UP001187192"/>
    </source>
</evidence>
<dbReference type="PANTHER" id="PTHR31642">
    <property type="entry name" value="TRICHOTHECENE 3-O-ACETYLTRANSFERASE"/>
    <property type="match status" value="1"/>
</dbReference>
<dbReference type="EMBL" id="BTGU01000008">
    <property type="protein sequence ID" value="GMN38375.1"/>
    <property type="molecule type" value="Genomic_DNA"/>
</dbReference>
<keyword evidence="3" id="KW-1185">Reference proteome</keyword>
<dbReference type="InterPro" id="IPR050317">
    <property type="entry name" value="Plant_Fungal_Acyltransferase"/>
</dbReference>
<sequence>MDLNVFIKETISVKPLCSDQHESQRSQTLELSGLDRISPAVLYTVFFYRSNLSRSETVSSRADDDDDDAIERAKRALQRVLVSWFPAAGRLRIKQGTGKLEIECNNEGVTVITAETGSKLDELGKLHDYKACYEKLVPQLPGTANISDSPLVVVQITKFSCGGISIGFGGSHALFDGFGAFNFLASWAHISRSGKDETSDHHDDQFIIPNHSRQKLILNSIISRSSTTSTPRSSPSSSIYEQDHVAAIQDLYGIPMQAMASDDGSWESELAKFGKIESQLGLQLLTLCVKKEVVETWKESAVQSGKLAKCSTFDVLCAHVWKARVKALSLESNTNICLQFPVDARSRLQPPLGRDFTGNAFILASVSCSAKDLTVEPLHDTIRRIQAAKDMITDEYIKLYVKALECSSDKFLPSMRELTIITDWLKFPFDALDFGWGKVCGSSLLGTPVPEAVFLMPNLEEPGNFLVRIGIAEQHVSAFITSFSN</sequence>
<accession>A0AA87ZRZ5</accession>
<dbReference type="GO" id="GO:0016747">
    <property type="term" value="F:acyltransferase activity, transferring groups other than amino-acyl groups"/>
    <property type="evidence" value="ECO:0007669"/>
    <property type="project" value="TreeGrafter"/>
</dbReference>
<dbReference type="InterPro" id="IPR023213">
    <property type="entry name" value="CAT-like_dom_sf"/>
</dbReference>
<proteinExistence type="inferred from homology"/>
<evidence type="ECO:0000313" key="2">
    <source>
        <dbReference type="EMBL" id="GMN38375.1"/>
    </source>
</evidence>
<dbReference type="Proteomes" id="UP001187192">
    <property type="component" value="Unassembled WGS sequence"/>
</dbReference>
<gene>
    <name evidence="2" type="ORF">TIFTF001_007603</name>
</gene>
<comment type="similarity">
    <text evidence="1">Belongs to the plant acyltransferase family.</text>
</comment>
<dbReference type="Gene3D" id="3.30.559.10">
    <property type="entry name" value="Chloramphenicol acetyltransferase-like domain"/>
    <property type="match status" value="2"/>
</dbReference>
<evidence type="ECO:0000256" key="1">
    <source>
        <dbReference type="ARBA" id="ARBA00009861"/>
    </source>
</evidence>
<name>A0AA87ZRZ5_FICCA</name>
<protein>
    <submittedName>
        <fullName evidence="2">Uncharacterized protein</fullName>
    </submittedName>
</protein>
<organism evidence="2 3">
    <name type="scientific">Ficus carica</name>
    <name type="common">Common fig</name>
    <dbReference type="NCBI Taxonomy" id="3494"/>
    <lineage>
        <taxon>Eukaryota</taxon>
        <taxon>Viridiplantae</taxon>
        <taxon>Streptophyta</taxon>
        <taxon>Embryophyta</taxon>
        <taxon>Tracheophyta</taxon>
        <taxon>Spermatophyta</taxon>
        <taxon>Magnoliopsida</taxon>
        <taxon>eudicotyledons</taxon>
        <taxon>Gunneridae</taxon>
        <taxon>Pentapetalae</taxon>
        <taxon>rosids</taxon>
        <taxon>fabids</taxon>
        <taxon>Rosales</taxon>
        <taxon>Moraceae</taxon>
        <taxon>Ficeae</taxon>
        <taxon>Ficus</taxon>
    </lineage>
</organism>
<dbReference type="PANTHER" id="PTHR31642:SF186">
    <property type="entry name" value="BRASSINOSTEROID-RELATED ACYLTRANSFERASE 1-LIKE"/>
    <property type="match status" value="1"/>
</dbReference>
<dbReference type="AlphaFoldDB" id="A0AA87ZRZ5"/>
<comment type="caution">
    <text evidence="2">The sequence shown here is derived from an EMBL/GenBank/DDBJ whole genome shotgun (WGS) entry which is preliminary data.</text>
</comment>